<proteinExistence type="predicted"/>
<sequence length="1027" mass="115004">MSAQAGPGPSSMASTSMVPTGARLKVKKRVVNLVNPADPQDFSAQSISLSASSETSTTIEEQEGDRTTPPTIRYTESTQTFNFTPGVRGILRPTGTPGSGNGVRFFPKNKFRIITPNASIQQPTPKPPASPTNSFFSQLLAVTIPSMSPRRAPAPPPNLTKADESWEVPGQEGEVSLIASSGGDRTVEYTNEEDDEEHEVDCSLKEDSWNGQPEIHCSPLSLPNVSIDGSAGNISREGFELPSVDLQLPYDTSNLLSTKFQSEDNASFSLTDLPSTLAPPRDLSPIKEVEQNSQTQDEFWDVPQTNMNISVTSENDSMDISNLTIRRPIPSSDMLAAPDQHISPTPIGRPYSSSSIFADMSAEQAELTWPLTRRDEDEELESNFPSPIRNSPSHSTTPRLGGGGAGDVTQFFDTTMTMSMSLSPPNATVVLRSSPQNKDLIVPTRKLFEAHAAHTQALGSELELYRNLASKLQKEVIERDEVLAKLNVRALEAEVLHNQVHDLKQELLLFKSRKGISPSPSPSPSPSLRAGQKIDSISDRTMAAQSEAKELEIRFAKALADSEEMSRQLLEITKQKESAEDDLREAQSKIRDQEDEERDRLVKEQHSSDEVCQLRNELEYAHHRIEELNTSKKVPEEVQTLQQELDEANQHIADLESSENETHTLRAELNRAHKQLDDYEAKETETDNLRLELDEAYGQIEKAHDQLQILREKDEEISALRAELQSAHEQLDEFESRRTDDSKVQHELDSANAKIADLKVHVKDLTEVKLVDEDEIERLINEIDKLKDGRKREEDTKKKLDEVERRLNIELNRRDEISTRLNGEKEKIRELENDIEELQNALRESQDQLKLSDSRSHRTLSSDASLRNEIAKLRSESASKDLEILNLRKRKVELKEDREMLNIALDSKQQELELMKRKFAVKGIAGSTPLGTSRKVNTQDYADDMSTPLPGSVAGKYSGVQTRRRSSLALQTPLPNVPRHPIQTPLPNQRHGVQLHPSTKISSRVMKIDEENQTPIGSTRRRERMLA</sequence>
<dbReference type="GeneID" id="87957795"/>
<gene>
    <name evidence="3" type="ORF">IL334_005665</name>
</gene>
<feature type="region of interest" description="Disordered" evidence="2">
    <location>
        <begin position="36"/>
        <end position="72"/>
    </location>
</feature>
<accession>A0ABZ1D464</accession>
<reference evidence="3 4" key="1">
    <citation type="submission" date="2024-01" db="EMBL/GenBank/DDBJ databases">
        <title>Comparative genomics of Cryptococcus and Kwoniella reveals pathogenesis evolution and contrasting modes of karyotype evolution via chromosome fusion or intercentromeric recombination.</title>
        <authorList>
            <person name="Coelho M.A."/>
            <person name="David-Palma M."/>
            <person name="Shea T."/>
            <person name="Bowers K."/>
            <person name="McGinley-Smith S."/>
            <person name="Mohammad A.W."/>
            <person name="Gnirke A."/>
            <person name="Yurkov A.M."/>
            <person name="Nowrousian M."/>
            <person name="Sun S."/>
            <person name="Cuomo C.A."/>
            <person name="Heitman J."/>
        </authorList>
    </citation>
    <scope>NUCLEOTIDE SEQUENCE [LARGE SCALE GENOMIC DNA]</scope>
    <source>
        <strain evidence="3">CBS 11374</strain>
    </source>
</reference>
<dbReference type="EMBL" id="CP141887">
    <property type="protein sequence ID" value="WRT68685.1"/>
    <property type="molecule type" value="Genomic_DNA"/>
</dbReference>
<feature type="coiled-coil region" evidence="1">
    <location>
        <begin position="884"/>
        <end position="918"/>
    </location>
</feature>
<keyword evidence="4" id="KW-1185">Reference proteome</keyword>
<feature type="region of interest" description="Disordered" evidence="2">
    <location>
        <begin position="1"/>
        <end position="20"/>
    </location>
</feature>
<dbReference type="Proteomes" id="UP001329825">
    <property type="component" value="Chromosome 7"/>
</dbReference>
<evidence type="ECO:0000256" key="2">
    <source>
        <dbReference type="SAM" id="MobiDB-lite"/>
    </source>
</evidence>
<feature type="compositionally biased region" description="Basic and acidic residues" evidence="2">
    <location>
        <begin position="584"/>
        <end position="605"/>
    </location>
</feature>
<evidence type="ECO:0000256" key="1">
    <source>
        <dbReference type="SAM" id="Coils"/>
    </source>
</evidence>
<feature type="compositionally biased region" description="Low complexity" evidence="2">
    <location>
        <begin position="43"/>
        <end position="59"/>
    </location>
</feature>
<name>A0ABZ1D464_9TREE</name>
<evidence type="ECO:0008006" key="5">
    <source>
        <dbReference type="Google" id="ProtNLM"/>
    </source>
</evidence>
<feature type="compositionally biased region" description="Polar residues" evidence="2">
    <location>
        <begin position="383"/>
        <end position="398"/>
    </location>
</feature>
<protein>
    <recommendedName>
        <fullName evidence="5">Up-regulated during septation protein 1 domain-containing protein</fullName>
    </recommendedName>
</protein>
<feature type="region of interest" description="Disordered" evidence="2">
    <location>
        <begin position="83"/>
        <end position="102"/>
    </location>
</feature>
<dbReference type="PANTHER" id="PTHR45615">
    <property type="entry name" value="MYOSIN HEAVY CHAIN, NON-MUSCLE"/>
    <property type="match status" value="1"/>
</dbReference>
<feature type="region of interest" description="Disordered" evidence="2">
    <location>
        <begin position="1007"/>
        <end position="1027"/>
    </location>
</feature>
<keyword evidence="1" id="KW-0175">Coiled coil</keyword>
<dbReference type="PANTHER" id="PTHR45615:SF80">
    <property type="entry name" value="GRIP DOMAIN-CONTAINING PROTEIN"/>
    <property type="match status" value="1"/>
</dbReference>
<organism evidence="3 4">
    <name type="scientific">Kwoniella shivajii</name>
    <dbReference type="NCBI Taxonomy" id="564305"/>
    <lineage>
        <taxon>Eukaryota</taxon>
        <taxon>Fungi</taxon>
        <taxon>Dikarya</taxon>
        <taxon>Basidiomycota</taxon>
        <taxon>Agaricomycotina</taxon>
        <taxon>Tremellomycetes</taxon>
        <taxon>Tremellales</taxon>
        <taxon>Cryptococcaceae</taxon>
        <taxon>Kwoniella</taxon>
    </lineage>
</organism>
<evidence type="ECO:0000313" key="3">
    <source>
        <dbReference type="EMBL" id="WRT68685.1"/>
    </source>
</evidence>
<feature type="region of interest" description="Disordered" evidence="2">
    <location>
        <begin position="377"/>
        <end position="405"/>
    </location>
</feature>
<feature type="region of interest" description="Disordered" evidence="2">
    <location>
        <begin position="573"/>
        <end position="605"/>
    </location>
</feature>
<dbReference type="RefSeq" id="XP_062793424.1">
    <property type="nucleotide sequence ID" value="XM_062937373.1"/>
</dbReference>
<feature type="region of interest" description="Disordered" evidence="2">
    <location>
        <begin position="176"/>
        <end position="197"/>
    </location>
</feature>
<feature type="coiled-coil region" evidence="1">
    <location>
        <begin position="638"/>
        <end position="855"/>
    </location>
</feature>
<evidence type="ECO:0000313" key="4">
    <source>
        <dbReference type="Proteomes" id="UP001329825"/>
    </source>
</evidence>